<evidence type="ECO:0000256" key="7">
    <source>
        <dbReference type="SAM" id="Phobius"/>
    </source>
</evidence>
<sequence length="142" mass="15395">MSQHVFTIKTNLIIFAILMVLLVVTVGVAYLELGVLEIPIALTIAVVKAVLIMLYFMHLRYSSRLTWLFAGSGTLWLLILLAFSLSDFLSRGWISPIVTQEPSLDTASAYFGGLPDPDTGLVLSDPEEAHGDSADGETSSAH</sequence>
<name>A0A432MQN6_9BACT</name>
<dbReference type="OrthoDB" id="286706at2"/>
<evidence type="ECO:0000313" key="9">
    <source>
        <dbReference type="Proteomes" id="UP000280296"/>
    </source>
</evidence>
<comment type="caution">
    <text evidence="8">The sequence shown here is derived from an EMBL/GenBank/DDBJ whole genome shotgun (WGS) entry which is preliminary data.</text>
</comment>
<evidence type="ECO:0000256" key="3">
    <source>
        <dbReference type="ARBA" id="ARBA00022692"/>
    </source>
</evidence>
<dbReference type="RefSeq" id="WP_126723645.1">
    <property type="nucleotide sequence ID" value="NZ_RYZH01000002.1"/>
</dbReference>
<feature type="transmembrane region" description="Helical" evidence="7">
    <location>
        <begin position="12"/>
        <end position="32"/>
    </location>
</feature>
<evidence type="ECO:0000256" key="5">
    <source>
        <dbReference type="ARBA" id="ARBA00023136"/>
    </source>
</evidence>
<dbReference type="InterPro" id="IPR011743">
    <property type="entry name" value="Caa3_sub_IV"/>
</dbReference>
<feature type="transmembrane region" description="Helical" evidence="7">
    <location>
        <begin position="65"/>
        <end position="85"/>
    </location>
</feature>
<dbReference type="NCBIfam" id="TIGR02229">
    <property type="entry name" value="caa3_sub_IV"/>
    <property type="match status" value="1"/>
</dbReference>
<keyword evidence="3 7" id="KW-0812">Transmembrane</keyword>
<evidence type="ECO:0008006" key="10">
    <source>
        <dbReference type="Google" id="ProtNLM"/>
    </source>
</evidence>
<reference evidence="8 9" key="1">
    <citation type="submission" date="2018-12" db="EMBL/GenBank/DDBJ databases">
        <authorList>
            <person name="Toschakov S.V."/>
        </authorList>
    </citation>
    <scope>NUCLEOTIDE SEQUENCE [LARGE SCALE GENOMIC DNA]</scope>
    <source>
        <strain evidence="8 9">GM2012</strain>
    </source>
</reference>
<keyword evidence="4 7" id="KW-1133">Transmembrane helix</keyword>
<evidence type="ECO:0000256" key="6">
    <source>
        <dbReference type="SAM" id="MobiDB-lite"/>
    </source>
</evidence>
<comment type="subcellular location">
    <subcellularLocation>
        <location evidence="1">Cell membrane</location>
        <topology evidence="1">Multi-pass membrane protein</topology>
    </subcellularLocation>
</comment>
<evidence type="ECO:0000256" key="2">
    <source>
        <dbReference type="ARBA" id="ARBA00022475"/>
    </source>
</evidence>
<feature type="region of interest" description="Disordered" evidence="6">
    <location>
        <begin position="117"/>
        <end position="142"/>
    </location>
</feature>
<evidence type="ECO:0000313" key="8">
    <source>
        <dbReference type="EMBL" id="RUL89569.1"/>
    </source>
</evidence>
<dbReference type="InterPro" id="IPR005171">
    <property type="entry name" value="Cyt_c_oxidase_su4_prok"/>
</dbReference>
<organism evidence="8 9">
    <name type="scientific">Tautonia sociabilis</name>
    <dbReference type="NCBI Taxonomy" id="2080755"/>
    <lineage>
        <taxon>Bacteria</taxon>
        <taxon>Pseudomonadati</taxon>
        <taxon>Planctomycetota</taxon>
        <taxon>Planctomycetia</taxon>
        <taxon>Isosphaerales</taxon>
        <taxon>Isosphaeraceae</taxon>
        <taxon>Tautonia</taxon>
    </lineage>
</organism>
<protein>
    <recommendedName>
        <fullName evidence="10">Oxidase</fullName>
    </recommendedName>
</protein>
<keyword evidence="5 7" id="KW-0472">Membrane</keyword>
<dbReference type="GO" id="GO:0005886">
    <property type="term" value="C:plasma membrane"/>
    <property type="evidence" value="ECO:0007669"/>
    <property type="project" value="UniProtKB-SubCell"/>
</dbReference>
<gene>
    <name evidence="8" type="ORF">TsocGM_02010</name>
</gene>
<evidence type="ECO:0000256" key="4">
    <source>
        <dbReference type="ARBA" id="ARBA00022989"/>
    </source>
</evidence>
<dbReference type="Proteomes" id="UP000280296">
    <property type="component" value="Unassembled WGS sequence"/>
</dbReference>
<evidence type="ECO:0000256" key="1">
    <source>
        <dbReference type="ARBA" id="ARBA00004651"/>
    </source>
</evidence>
<dbReference type="AlphaFoldDB" id="A0A432MQN6"/>
<dbReference type="Pfam" id="PF03626">
    <property type="entry name" value="COX4_pro"/>
    <property type="match status" value="1"/>
</dbReference>
<keyword evidence="9" id="KW-1185">Reference proteome</keyword>
<reference evidence="8 9" key="2">
    <citation type="submission" date="2019-01" db="EMBL/GenBank/DDBJ databases">
        <title>Tautonia sociabilis, a novel thermotolerant planctomycete of Isosphaeraceae family, isolated from a 4000 m deep subterranean habitat.</title>
        <authorList>
            <person name="Kovaleva O.L."/>
            <person name="Elcheninov A.G."/>
            <person name="Van Heerden E."/>
            <person name="Toshchakov S.V."/>
            <person name="Novikov A."/>
            <person name="Bonch-Osmolovskaya E.A."/>
            <person name="Kublanov I.V."/>
        </authorList>
    </citation>
    <scope>NUCLEOTIDE SEQUENCE [LARGE SCALE GENOMIC DNA]</scope>
    <source>
        <strain evidence="8 9">GM2012</strain>
    </source>
</reference>
<accession>A0A432MQN6</accession>
<feature type="transmembrane region" description="Helical" evidence="7">
    <location>
        <begin position="38"/>
        <end position="58"/>
    </location>
</feature>
<keyword evidence="2" id="KW-1003">Cell membrane</keyword>
<proteinExistence type="predicted"/>
<dbReference type="EMBL" id="RYZH01000002">
    <property type="protein sequence ID" value="RUL89569.1"/>
    <property type="molecule type" value="Genomic_DNA"/>
</dbReference>